<evidence type="ECO:0000256" key="1">
    <source>
        <dbReference type="SAM" id="MobiDB-lite"/>
    </source>
</evidence>
<dbReference type="EMBL" id="CM007381">
    <property type="protein sequence ID" value="ONK80482.1"/>
    <property type="molecule type" value="Genomic_DNA"/>
</dbReference>
<gene>
    <name evidence="2" type="ORF">A4U43_C01F18220</name>
</gene>
<sequence>MKALARNRRWPLGEFNGPPQEVGGEVTGGLRGASAVELKKLGGERGRVRPKELVEAGGGRNWRRWCAGGLCGRRSESWSERLGRGVLGGRGGEVVEMVSWVLKRGREREGTVSD</sequence>
<reference evidence="3" key="1">
    <citation type="journal article" date="2017" name="Nat. Commun.">
        <title>The asparagus genome sheds light on the origin and evolution of a young Y chromosome.</title>
        <authorList>
            <person name="Harkess A."/>
            <person name="Zhou J."/>
            <person name="Xu C."/>
            <person name="Bowers J.E."/>
            <person name="Van der Hulst R."/>
            <person name="Ayyampalayam S."/>
            <person name="Mercati F."/>
            <person name="Riccardi P."/>
            <person name="McKain M.R."/>
            <person name="Kakrana A."/>
            <person name="Tang H."/>
            <person name="Ray J."/>
            <person name="Groenendijk J."/>
            <person name="Arikit S."/>
            <person name="Mathioni S.M."/>
            <person name="Nakano M."/>
            <person name="Shan H."/>
            <person name="Telgmann-Rauber A."/>
            <person name="Kanno A."/>
            <person name="Yue Z."/>
            <person name="Chen H."/>
            <person name="Li W."/>
            <person name="Chen Y."/>
            <person name="Xu X."/>
            <person name="Zhang Y."/>
            <person name="Luo S."/>
            <person name="Chen H."/>
            <person name="Gao J."/>
            <person name="Mao Z."/>
            <person name="Pires J.C."/>
            <person name="Luo M."/>
            <person name="Kudrna D."/>
            <person name="Wing R.A."/>
            <person name="Meyers B.C."/>
            <person name="Yi K."/>
            <person name="Kong H."/>
            <person name="Lavrijsen P."/>
            <person name="Sunseri F."/>
            <person name="Falavigna A."/>
            <person name="Ye Y."/>
            <person name="Leebens-Mack J.H."/>
            <person name="Chen G."/>
        </authorList>
    </citation>
    <scope>NUCLEOTIDE SEQUENCE [LARGE SCALE GENOMIC DNA]</scope>
    <source>
        <strain evidence="3">cv. DH0086</strain>
    </source>
</reference>
<dbReference type="AlphaFoldDB" id="A0A5P1FQW5"/>
<name>A0A5P1FQW5_ASPOF</name>
<feature type="region of interest" description="Disordered" evidence="1">
    <location>
        <begin position="1"/>
        <end position="27"/>
    </location>
</feature>
<protein>
    <submittedName>
        <fullName evidence="2">Uncharacterized protein</fullName>
    </submittedName>
</protein>
<evidence type="ECO:0000313" key="3">
    <source>
        <dbReference type="Proteomes" id="UP000243459"/>
    </source>
</evidence>
<evidence type="ECO:0000313" key="2">
    <source>
        <dbReference type="EMBL" id="ONK80482.1"/>
    </source>
</evidence>
<proteinExistence type="predicted"/>
<accession>A0A5P1FQW5</accession>
<keyword evidence="3" id="KW-1185">Reference proteome</keyword>
<organism evidence="2 3">
    <name type="scientific">Asparagus officinalis</name>
    <name type="common">Garden asparagus</name>
    <dbReference type="NCBI Taxonomy" id="4686"/>
    <lineage>
        <taxon>Eukaryota</taxon>
        <taxon>Viridiplantae</taxon>
        <taxon>Streptophyta</taxon>
        <taxon>Embryophyta</taxon>
        <taxon>Tracheophyta</taxon>
        <taxon>Spermatophyta</taxon>
        <taxon>Magnoliopsida</taxon>
        <taxon>Liliopsida</taxon>
        <taxon>Asparagales</taxon>
        <taxon>Asparagaceae</taxon>
        <taxon>Asparagoideae</taxon>
        <taxon>Asparagus</taxon>
    </lineage>
</organism>
<dbReference type="Gramene" id="ONK80482">
    <property type="protein sequence ID" value="ONK80482"/>
    <property type="gene ID" value="A4U43_C01F18220"/>
</dbReference>
<dbReference type="Proteomes" id="UP000243459">
    <property type="component" value="Chromosome 1"/>
</dbReference>